<dbReference type="InterPro" id="IPR039422">
    <property type="entry name" value="MarR/SlyA-like"/>
</dbReference>
<dbReference type="EMBL" id="JAWSTH010000061">
    <property type="protein sequence ID" value="MDW5596640.1"/>
    <property type="molecule type" value="Genomic_DNA"/>
</dbReference>
<dbReference type="InterPro" id="IPR036390">
    <property type="entry name" value="WH_DNA-bd_sf"/>
</dbReference>
<reference evidence="5 6" key="2">
    <citation type="submission" date="2023-10" db="EMBL/GenBank/DDBJ databases">
        <authorList>
            <person name="Han X.F."/>
        </authorList>
    </citation>
    <scope>NUCLEOTIDE SEQUENCE [LARGE SCALE GENOMIC DNA]</scope>
    <source>
        <strain evidence="5 6">KCTC 39840</strain>
    </source>
</reference>
<dbReference type="RefSeq" id="WP_318599077.1">
    <property type="nucleotide sequence ID" value="NZ_JAWSTH010000061.1"/>
</dbReference>
<dbReference type="InterPro" id="IPR036388">
    <property type="entry name" value="WH-like_DNA-bd_sf"/>
</dbReference>
<proteinExistence type="predicted"/>
<gene>
    <name evidence="5" type="ORF">R7226_19995</name>
</gene>
<keyword evidence="3" id="KW-0804">Transcription</keyword>
<feature type="domain" description="HTH marR-type" evidence="4">
    <location>
        <begin position="9"/>
        <end position="148"/>
    </location>
</feature>
<dbReference type="InterPro" id="IPR000835">
    <property type="entry name" value="HTH_MarR-typ"/>
</dbReference>
<protein>
    <submittedName>
        <fullName evidence="5">MarR family transcriptional regulator</fullName>
    </submittedName>
</protein>
<dbReference type="PANTHER" id="PTHR33164">
    <property type="entry name" value="TRANSCRIPTIONAL REGULATOR, MARR FAMILY"/>
    <property type="match status" value="1"/>
</dbReference>
<dbReference type="SUPFAM" id="SSF46785">
    <property type="entry name" value="Winged helix' DNA-binding domain"/>
    <property type="match status" value="1"/>
</dbReference>
<organism evidence="5 6">
    <name type="scientific">Conexibacter stalactiti</name>
    <dbReference type="NCBI Taxonomy" id="1940611"/>
    <lineage>
        <taxon>Bacteria</taxon>
        <taxon>Bacillati</taxon>
        <taxon>Actinomycetota</taxon>
        <taxon>Thermoleophilia</taxon>
        <taxon>Solirubrobacterales</taxon>
        <taxon>Conexibacteraceae</taxon>
        <taxon>Conexibacter</taxon>
    </lineage>
</organism>
<evidence type="ECO:0000256" key="3">
    <source>
        <dbReference type="ARBA" id="ARBA00023163"/>
    </source>
</evidence>
<dbReference type="InterPro" id="IPR023187">
    <property type="entry name" value="Tscrpt_reg_MarR-type_CS"/>
</dbReference>
<keyword evidence="1" id="KW-0805">Transcription regulation</keyword>
<evidence type="ECO:0000313" key="6">
    <source>
        <dbReference type="Proteomes" id="UP001284601"/>
    </source>
</evidence>
<comment type="caution">
    <text evidence="5">The sequence shown here is derived from an EMBL/GenBank/DDBJ whole genome shotgun (WGS) entry which is preliminary data.</text>
</comment>
<dbReference type="PROSITE" id="PS50995">
    <property type="entry name" value="HTH_MARR_2"/>
    <property type="match status" value="1"/>
</dbReference>
<dbReference type="Pfam" id="PF12802">
    <property type="entry name" value="MarR_2"/>
    <property type="match status" value="1"/>
</dbReference>
<dbReference type="Gene3D" id="1.10.10.10">
    <property type="entry name" value="Winged helix-like DNA-binding domain superfamily/Winged helix DNA-binding domain"/>
    <property type="match status" value="1"/>
</dbReference>
<sequence length="158" mass="17430">MTSPDPARRGTAALLLAMGFRALTDRFHELLRAEGYEPLRPAHGFIFRLLEEHGELTATQLGAHLELTRQAATRLAVELEQWGYLSRAPHPRDRRATVLALTARGRDYVAHADALWARIEREWAALAGEQAVTAAKTAVAAYVEQAAGEGVPSLRPVW</sequence>
<dbReference type="SMART" id="SM00347">
    <property type="entry name" value="HTH_MARR"/>
    <property type="match status" value="1"/>
</dbReference>
<evidence type="ECO:0000256" key="1">
    <source>
        <dbReference type="ARBA" id="ARBA00023015"/>
    </source>
</evidence>
<name>A0ABU4HTR4_9ACTN</name>
<accession>A0ABU4HTR4</accession>
<dbReference type="PROSITE" id="PS01117">
    <property type="entry name" value="HTH_MARR_1"/>
    <property type="match status" value="1"/>
</dbReference>
<evidence type="ECO:0000256" key="2">
    <source>
        <dbReference type="ARBA" id="ARBA00023125"/>
    </source>
</evidence>
<evidence type="ECO:0000259" key="4">
    <source>
        <dbReference type="PROSITE" id="PS50995"/>
    </source>
</evidence>
<evidence type="ECO:0000313" key="5">
    <source>
        <dbReference type="EMBL" id="MDW5596640.1"/>
    </source>
</evidence>
<reference evidence="6" key="1">
    <citation type="submission" date="2023-07" db="EMBL/GenBank/DDBJ databases">
        <title>Conexibacter stalactiti sp. nov., isolated from stalactites in a lava cave and emended description of the genus Conexibacter.</title>
        <authorList>
            <person name="Lee S.D."/>
        </authorList>
    </citation>
    <scope>NUCLEOTIDE SEQUENCE [LARGE SCALE GENOMIC DNA]</scope>
    <source>
        <strain evidence="6">KCTC 39840</strain>
    </source>
</reference>
<keyword evidence="2" id="KW-0238">DNA-binding</keyword>
<dbReference type="PRINTS" id="PR00598">
    <property type="entry name" value="HTHMARR"/>
</dbReference>
<dbReference type="PANTHER" id="PTHR33164:SF99">
    <property type="entry name" value="MARR FAMILY REGULATORY PROTEIN"/>
    <property type="match status" value="1"/>
</dbReference>
<keyword evidence="6" id="KW-1185">Reference proteome</keyword>
<dbReference type="Proteomes" id="UP001284601">
    <property type="component" value="Unassembled WGS sequence"/>
</dbReference>